<evidence type="ECO:0000256" key="1">
    <source>
        <dbReference type="ARBA" id="ARBA00006484"/>
    </source>
</evidence>
<proteinExistence type="inferred from homology"/>
<keyword evidence="2" id="KW-0560">Oxidoreductase</keyword>
<comment type="similarity">
    <text evidence="1">Belongs to the short-chain dehydrogenases/reductases (SDR) family.</text>
</comment>
<dbReference type="InterPro" id="IPR036291">
    <property type="entry name" value="NAD(P)-bd_dom_sf"/>
</dbReference>
<gene>
    <name evidence="3" type="ORF">THAOC_21865</name>
</gene>
<dbReference type="Gene3D" id="3.40.50.720">
    <property type="entry name" value="NAD(P)-binding Rossmann-like Domain"/>
    <property type="match status" value="1"/>
</dbReference>
<dbReference type="PANTHER" id="PTHR48107:SF7">
    <property type="entry name" value="RE15974P"/>
    <property type="match status" value="1"/>
</dbReference>
<evidence type="ECO:0000313" key="3">
    <source>
        <dbReference type="EMBL" id="EJK58038.1"/>
    </source>
</evidence>
<dbReference type="Pfam" id="PF00106">
    <property type="entry name" value="adh_short"/>
    <property type="match status" value="1"/>
</dbReference>
<dbReference type="PANTHER" id="PTHR48107">
    <property type="entry name" value="NADPH-DEPENDENT ALDEHYDE REDUCTASE-LIKE PROTEIN, CHLOROPLASTIC-RELATED"/>
    <property type="match status" value="1"/>
</dbReference>
<protein>
    <submittedName>
        <fullName evidence="3">Uncharacterized protein</fullName>
    </submittedName>
</protein>
<dbReference type="EMBL" id="AGNL01026343">
    <property type="protein sequence ID" value="EJK58038.1"/>
    <property type="molecule type" value="Genomic_DNA"/>
</dbReference>
<evidence type="ECO:0000256" key="2">
    <source>
        <dbReference type="ARBA" id="ARBA00023002"/>
    </source>
</evidence>
<keyword evidence="4" id="KW-1185">Reference proteome</keyword>
<dbReference type="InterPro" id="IPR002347">
    <property type="entry name" value="SDR_fam"/>
</dbReference>
<comment type="caution">
    <text evidence="3">The sequence shown here is derived from an EMBL/GenBank/DDBJ whole genome shotgun (WGS) entry which is preliminary data.</text>
</comment>
<sequence length="86" mass="9101">MSSSPRPGQLSGRVAIITGSSRGVGAQLARCYAREGAKVVVNYHRSKDKADAVVASIVSTGGDAVAVRGDVTVPPTWRPWRRLPSR</sequence>
<reference evidence="3 4" key="1">
    <citation type="journal article" date="2012" name="Genome Biol.">
        <title>Genome and low-iron response of an oceanic diatom adapted to chronic iron limitation.</title>
        <authorList>
            <person name="Lommer M."/>
            <person name="Specht M."/>
            <person name="Roy A.S."/>
            <person name="Kraemer L."/>
            <person name="Andreson R."/>
            <person name="Gutowska M.A."/>
            <person name="Wolf J."/>
            <person name="Bergner S.V."/>
            <person name="Schilhabel M.B."/>
            <person name="Klostermeier U.C."/>
            <person name="Beiko R.G."/>
            <person name="Rosenstiel P."/>
            <person name="Hippler M."/>
            <person name="Laroche J."/>
        </authorList>
    </citation>
    <scope>NUCLEOTIDE SEQUENCE [LARGE SCALE GENOMIC DNA]</scope>
    <source>
        <strain evidence="3 4">CCMP1005</strain>
    </source>
</reference>
<dbReference type="AlphaFoldDB" id="K0RW52"/>
<dbReference type="Proteomes" id="UP000266841">
    <property type="component" value="Unassembled WGS sequence"/>
</dbReference>
<dbReference type="OrthoDB" id="1393670at2759"/>
<name>K0RW52_THAOC</name>
<dbReference type="GO" id="GO:0016614">
    <property type="term" value="F:oxidoreductase activity, acting on CH-OH group of donors"/>
    <property type="evidence" value="ECO:0007669"/>
    <property type="project" value="UniProtKB-ARBA"/>
</dbReference>
<dbReference type="SUPFAM" id="SSF51735">
    <property type="entry name" value="NAD(P)-binding Rossmann-fold domains"/>
    <property type="match status" value="1"/>
</dbReference>
<evidence type="ECO:0000313" key="4">
    <source>
        <dbReference type="Proteomes" id="UP000266841"/>
    </source>
</evidence>
<accession>K0RW52</accession>
<organism evidence="3 4">
    <name type="scientific">Thalassiosira oceanica</name>
    <name type="common">Marine diatom</name>
    <dbReference type="NCBI Taxonomy" id="159749"/>
    <lineage>
        <taxon>Eukaryota</taxon>
        <taxon>Sar</taxon>
        <taxon>Stramenopiles</taxon>
        <taxon>Ochrophyta</taxon>
        <taxon>Bacillariophyta</taxon>
        <taxon>Coscinodiscophyceae</taxon>
        <taxon>Thalassiosirophycidae</taxon>
        <taxon>Thalassiosirales</taxon>
        <taxon>Thalassiosiraceae</taxon>
        <taxon>Thalassiosira</taxon>
    </lineage>
</organism>
<feature type="non-terminal residue" evidence="3">
    <location>
        <position position="86"/>
    </location>
</feature>